<comment type="caution">
    <text evidence="1">The sequence shown here is derived from an EMBL/GenBank/DDBJ whole genome shotgun (WGS) entry which is preliminary data.</text>
</comment>
<dbReference type="EMBL" id="LSRX01000832">
    <property type="protein sequence ID" value="OLP88003.1"/>
    <property type="molecule type" value="Genomic_DNA"/>
</dbReference>
<reference evidence="1 2" key="1">
    <citation type="submission" date="2016-02" db="EMBL/GenBank/DDBJ databases">
        <title>Genome analysis of coral dinoflagellate symbionts highlights evolutionary adaptations to a symbiotic lifestyle.</title>
        <authorList>
            <person name="Aranda M."/>
            <person name="Li Y."/>
            <person name="Liew Y.J."/>
            <person name="Baumgarten S."/>
            <person name="Simakov O."/>
            <person name="Wilson M."/>
            <person name="Piel J."/>
            <person name="Ashoor H."/>
            <person name="Bougouffa S."/>
            <person name="Bajic V.B."/>
            <person name="Ryu T."/>
            <person name="Ravasi T."/>
            <person name="Bayer T."/>
            <person name="Micklem G."/>
            <person name="Kim H."/>
            <person name="Bhak J."/>
            <person name="Lajeunesse T.C."/>
            <person name="Voolstra C.R."/>
        </authorList>
    </citation>
    <scope>NUCLEOTIDE SEQUENCE [LARGE SCALE GENOMIC DNA]</scope>
    <source>
        <strain evidence="1 2">CCMP2467</strain>
    </source>
</reference>
<protein>
    <submittedName>
        <fullName evidence="1">Uncharacterized protein</fullName>
    </submittedName>
</protein>
<dbReference type="Proteomes" id="UP000186817">
    <property type="component" value="Unassembled WGS sequence"/>
</dbReference>
<sequence length="126" mass="13840">MTFSLVGAAEEAKHLHVIQKGFFDLLGWATLSEKESGFGELTRVLDGVPHRKRDLCNLLDNLISKGSAPCHELTVIRGMLQKEMRFHSRLIYELEVSAAVQGAMDLLKGRPGCSARNSLTLASLCS</sequence>
<evidence type="ECO:0000313" key="2">
    <source>
        <dbReference type="Proteomes" id="UP000186817"/>
    </source>
</evidence>
<accession>A0A1Q9CYJ9</accession>
<proteinExistence type="predicted"/>
<gene>
    <name evidence="1" type="ORF">AK812_SmicGene30711</name>
</gene>
<organism evidence="1 2">
    <name type="scientific">Symbiodinium microadriaticum</name>
    <name type="common">Dinoflagellate</name>
    <name type="synonym">Zooxanthella microadriatica</name>
    <dbReference type="NCBI Taxonomy" id="2951"/>
    <lineage>
        <taxon>Eukaryota</taxon>
        <taxon>Sar</taxon>
        <taxon>Alveolata</taxon>
        <taxon>Dinophyceae</taxon>
        <taxon>Suessiales</taxon>
        <taxon>Symbiodiniaceae</taxon>
        <taxon>Symbiodinium</taxon>
    </lineage>
</organism>
<keyword evidence="2" id="KW-1185">Reference proteome</keyword>
<dbReference type="AlphaFoldDB" id="A0A1Q9CYJ9"/>
<name>A0A1Q9CYJ9_SYMMI</name>
<evidence type="ECO:0000313" key="1">
    <source>
        <dbReference type="EMBL" id="OLP88003.1"/>
    </source>
</evidence>